<sequence length="370" mass="41417">MTISRRKFLKGTAAAGALAASPFYINSALAQSRELRIYAWAGYITNEMLDDFRAKTGINATFTPYGTNDELLNSLRATDGSGFDIIMPTVDRVPGYLDFDLIQPLDESRINWDGALESAITGSEVGGVVGGKRYFAPSDWGTEAIAYNTEWTNINRDTLSYGDLWKPEHADGVTVRGHSALAGIGLWLEKQGKLPYPFLESYKNETAMRANFDVILKVATEHKHMIAQFWDTENEAQGAFRANGAIIGQTWDSTAFNLIQEGEPIAYAAPVEGAMAWMEGFVMPKNAQNVDAVYEFINWYYTPEAGAMFVKATGYNSTSRGADALLPPETKAFFQNSYTQRDLDNLWWWPIQEPWYVALRNEYQDRYLSA</sequence>
<dbReference type="InterPro" id="IPR006311">
    <property type="entry name" value="TAT_signal"/>
</dbReference>
<dbReference type="InterPro" id="IPR001188">
    <property type="entry name" value="Sperm_putr-bd"/>
</dbReference>
<dbReference type="Pfam" id="PF13416">
    <property type="entry name" value="SBP_bac_8"/>
    <property type="match status" value="1"/>
</dbReference>
<dbReference type="RefSeq" id="WP_304996444.1">
    <property type="nucleotide sequence ID" value="NZ_CP101717.1"/>
</dbReference>
<keyword evidence="4" id="KW-0574">Periplasm</keyword>
<dbReference type="NCBIfam" id="TIGR01409">
    <property type="entry name" value="TAT_signal_seq"/>
    <property type="match status" value="1"/>
</dbReference>
<reference evidence="5" key="1">
    <citation type="submission" date="2022-07" db="EMBL/GenBank/DDBJ databases">
        <title>Complete genome sequence of Salinispirillum sp. LH10-3-1 capable of multiple carbohydrate inversion isolated from a soda lake.</title>
        <authorList>
            <person name="Liu J."/>
            <person name="Zhai Y."/>
            <person name="Zhang H."/>
            <person name="Yang H."/>
            <person name="Qu J."/>
            <person name="Li J."/>
        </authorList>
    </citation>
    <scope>NUCLEOTIDE SEQUENCE</scope>
    <source>
        <strain evidence="5">LH 10-3-1</strain>
    </source>
</reference>
<evidence type="ECO:0000256" key="2">
    <source>
        <dbReference type="ARBA" id="ARBA00022448"/>
    </source>
</evidence>
<dbReference type="GO" id="GO:0019808">
    <property type="term" value="F:polyamine binding"/>
    <property type="evidence" value="ECO:0007669"/>
    <property type="project" value="InterPro"/>
</dbReference>
<proteinExistence type="predicted"/>
<dbReference type="EMBL" id="CP101717">
    <property type="protein sequence ID" value="WLD59155.1"/>
    <property type="molecule type" value="Genomic_DNA"/>
</dbReference>
<dbReference type="Pfam" id="PF10518">
    <property type="entry name" value="TAT_signal"/>
    <property type="match status" value="1"/>
</dbReference>
<dbReference type="Gene3D" id="3.40.190.10">
    <property type="entry name" value="Periplasmic binding protein-like II"/>
    <property type="match status" value="2"/>
</dbReference>
<evidence type="ECO:0000256" key="1">
    <source>
        <dbReference type="ARBA" id="ARBA00004418"/>
    </source>
</evidence>
<evidence type="ECO:0000313" key="5">
    <source>
        <dbReference type="EMBL" id="WLD59155.1"/>
    </source>
</evidence>
<evidence type="ECO:0000256" key="3">
    <source>
        <dbReference type="ARBA" id="ARBA00022729"/>
    </source>
</evidence>
<keyword evidence="3" id="KW-0732">Signal</keyword>
<dbReference type="PANTHER" id="PTHR30222">
    <property type="entry name" value="SPERMIDINE/PUTRESCINE-BINDING PERIPLASMIC PROTEIN"/>
    <property type="match status" value="1"/>
</dbReference>
<name>A0AB38YIY5_9GAMM</name>
<protein>
    <submittedName>
        <fullName evidence="5">Extracellular solute-binding protein</fullName>
    </submittedName>
</protein>
<dbReference type="AlphaFoldDB" id="A0AB38YIY5"/>
<dbReference type="GO" id="GO:0042597">
    <property type="term" value="C:periplasmic space"/>
    <property type="evidence" value="ECO:0007669"/>
    <property type="project" value="UniProtKB-SubCell"/>
</dbReference>
<gene>
    <name evidence="5" type="ORF">NFC81_05045</name>
</gene>
<dbReference type="InterPro" id="IPR006059">
    <property type="entry name" value="SBP"/>
</dbReference>
<dbReference type="GO" id="GO:0015846">
    <property type="term" value="P:polyamine transport"/>
    <property type="evidence" value="ECO:0007669"/>
    <property type="project" value="InterPro"/>
</dbReference>
<dbReference type="PRINTS" id="PR00909">
    <property type="entry name" value="SPERMDNBNDNG"/>
</dbReference>
<keyword evidence="2" id="KW-0813">Transport</keyword>
<organism evidence="5">
    <name type="scientific">Salinispirillum sp. LH 10-3-1</name>
    <dbReference type="NCBI Taxonomy" id="2952525"/>
    <lineage>
        <taxon>Bacteria</taxon>
        <taxon>Pseudomonadati</taxon>
        <taxon>Pseudomonadota</taxon>
        <taxon>Gammaproteobacteria</taxon>
        <taxon>Oceanospirillales</taxon>
        <taxon>Saccharospirillaceae</taxon>
        <taxon>Salinispirillum</taxon>
    </lineage>
</organism>
<evidence type="ECO:0000256" key="4">
    <source>
        <dbReference type="ARBA" id="ARBA00022764"/>
    </source>
</evidence>
<comment type="subcellular location">
    <subcellularLocation>
        <location evidence="1">Periplasm</location>
    </subcellularLocation>
</comment>
<dbReference type="InterPro" id="IPR019546">
    <property type="entry name" value="TAT_signal_bac_arc"/>
</dbReference>
<accession>A0AB38YIY5</accession>
<dbReference type="SUPFAM" id="SSF53850">
    <property type="entry name" value="Periplasmic binding protein-like II"/>
    <property type="match status" value="1"/>
</dbReference>
<dbReference type="PROSITE" id="PS51318">
    <property type="entry name" value="TAT"/>
    <property type="match status" value="1"/>
</dbReference>
<dbReference type="PANTHER" id="PTHR30222:SF17">
    <property type="entry name" value="SPERMIDINE_PUTRESCINE-BINDING PERIPLASMIC PROTEIN"/>
    <property type="match status" value="1"/>
</dbReference>